<dbReference type="Proteomes" id="UP000268285">
    <property type="component" value="Unassembled WGS sequence"/>
</dbReference>
<organism evidence="1 2">
    <name type="scientific">Mycobacterium pseudokansasii</name>
    <dbReference type="NCBI Taxonomy" id="2341080"/>
    <lineage>
        <taxon>Bacteria</taxon>
        <taxon>Bacillati</taxon>
        <taxon>Actinomycetota</taxon>
        <taxon>Actinomycetes</taxon>
        <taxon>Mycobacteriales</taxon>
        <taxon>Mycobacteriaceae</taxon>
        <taxon>Mycobacterium</taxon>
    </lineage>
</organism>
<dbReference type="Gene3D" id="3.30.300.20">
    <property type="match status" value="1"/>
</dbReference>
<proteinExistence type="predicted"/>
<dbReference type="EMBL" id="UPHU01000001">
    <property type="protein sequence ID" value="VBA49333.1"/>
    <property type="molecule type" value="Genomic_DNA"/>
</dbReference>
<protein>
    <recommendedName>
        <fullName evidence="3">OsmC-like protein</fullName>
    </recommendedName>
</protein>
<sequence>MPAAAATLSVEIIEIDVSVVLARTFPRCPKSRHDRKEAMTQLWVERTGTRRYTGYSSRGAQVLVGSEDVDGVFTPGELMKIALAACSGMSSDQPLARRLGDDYRAVIKVSGAADRDQERYPLLEEILELDLSGLAAEEKERLLLVVDRAIDLVCTVGRTLKSGTTVNVEVTDVGS</sequence>
<dbReference type="InterPro" id="IPR015946">
    <property type="entry name" value="KH_dom-like_a/b"/>
</dbReference>
<evidence type="ECO:0000313" key="1">
    <source>
        <dbReference type="EMBL" id="VBA49333.1"/>
    </source>
</evidence>
<evidence type="ECO:0008006" key="3">
    <source>
        <dbReference type="Google" id="ProtNLM"/>
    </source>
</evidence>
<gene>
    <name evidence="1" type="ORF">LAUMK142_01844</name>
</gene>
<dbReference type="Pfam" id="PF02566">
    <property type="entry name" value="OsmC"/>
    <property type="match status" value="1"/>
</dbReference>
<accession>A0A498QP57</accession>
<dbReference type="AlphaFoldDB" id="A0A498QP57"/>
<dbReference type="InterPro" id="IPR003718">
    <property type="entry name" value="OsmC/Ohr_fam"/>
</dbReference>
<keyword evidence="2" id="KW-1185">Reference proteome</keyword>
<reference evidence="1 2" key="1">
    <citation type="submission" date="2018-09" db="EMBL/GenBank/DDBJ databases">
        <authorList>
            <person name="Tagini F."/>
        </authorList>
    </citation>
    <scope>NUCLEOTIDE SEQUENCE [LARGE SCALE GENOMIC DNA]</scope>
    <source>
        <strain evidence="1 2">MK142</strain>
    </source>
</reference>
<dbReference type="SUPFAM" id="SSF82784">
    <property type="entry name" value="OsmC-like"/>
    <property type="match status" value="1"/>
</dbReference>
<dbReference type="InterPro" id="IPR036102">
    <property type="entry name" value="OsmC/Ohrsf"/>
</dbReference>
<name>A0A498QP57_9MYCO</name>
<evidence type="ECO:0000313" key="2">
    <source>
        <dbReference type="Proteomes" id="UP000268285"/>
    </source>
</evidence>